<name>A0ABU9VFQ2_9BACI</name>
<comment type="similarity">
    <text evidence="1 5">Belongs to the glycosyl hydrolase 1 family.</text>
</comment>
<reference evidence="7 8" key="1">
    <citation type="submission" date="2024-03" db="EMBL/GenBank/DDBJ databases">
        <title>Bacilli Hybrid Assemblies.</title>
        <authorList>
            <person name="Kovac J."/>
        </authorList>
    </citation>
    <scope>NUCLEOTIDE SEQUENCE [LARGE SCALE GENOMIC DNA]</scope>
    <source>
        <strain evidence="7 8">FSL R7-0666</strain>
    </source>
</reference>
<evidence type="ECO:0000256" key="4">
    <source>
        <dbReference type="PROSITE-ProRule" id="PRU10055"/>
    </source>
</evidence>
<evidence type="ECO:0000256" key="3">
    <source>
        <dbReference type="ARBA" id="ARBA00023295"/>
    </source>
</evidence>
<evidence type="ECO:0000313" key="7">
    <source>
        <dbReference type="EMBL" id="MEN0642450.1"/>
    </source>
</evidence>
<evidence type="ECO:0000256" key="6">
    <source>
        <dbReference type="RuleBase" id="RU004468"/>
    </source>
</evidence>
<keyword evidence="2 6" id="KW-0378">Hydrolase</keyword>
<dbReference type="NCBIfam" id="NF007356">
    <property type="entry name" value="PRK09852.1"/>
    <property type="match status" value="1"/>
</dbReference>
<dbReference type="PANTHER" id="PTHR10353:SF122">
    <property type="entry name" value="6-PHOSPHO-BETA-GLUCOSIDASE ASCB-RELATED"/>
    <property type="match status" value="1"/>
</dbReference>
<dbReference type="NCBIfam" id="NF007154">
    <property type="entry name" value="PRK09589.1"/>
    <property type="match status" value="1"/>
</dbReference>
<dbReference type="InterPro" id="IPR018120">
    <property type="entry name" value="Glyco_hydro_1_AS"/>
</dbReference>
<dbReference type="PROSITE" id="PS00653">
    <property type="entry name" value="GLYCOSYL_HYDROL_F1_2"/>
    <property type="match status" value="1"/>
</dbReference>
<evidence type="ECO:0000256" key="2">
    <source>
        <dbReference type="ARBA" id="ARBA00022801"/>
    </source>
</evidence>
<dbReference type="InterPro" id="IPR033132">
    <property type="entry name" value="GH_1_N_CS"/>
</dbReference>
<accession>A0ABU9VFQ2</accession>
<keyword evidence="8" id="KW-1185">Reference proteome</keyword>
<dbReference type="PANTHER" id="PTHR10353">
    <property type="entry name" value="GLYCOSYL HYDROLASE"/>
    <property type="match status" value="1"/>
</dbReference>
<dbReference type="InterPro" id="IPR001360">
    <property type="entry name" value="Glyco_hydro_1"/>
</dbReference>
<evidence type="ECO:0000256" key="5">
    <source>
        <dbReference type="RuleBase" id="RU003690"/>
    </source>
</evidence>
<evidence type="ECO:0000256" key="1">
    <source>
        <dbReference type="ARBA" id="ARBA00010838"/>
    </source>
</evidence>
<dbReference type="SUPFAM" id="SSF51445">
    <property type="entry name" value="(Trans)glycosidases"/>
    <property type="match status" value="1"/>
</dbReference>
<evidence type="ECO:0000313" key="8">
    <source>
        <dbReference type="Proteomes" id="UP001418796"/>
    </source>
</evidence>
<dbReference type="Gene3D" id="3.20.20.80">
    <property type="entry name" value="Glycosidases"/>
    <property type="match status" value="1"/>
</dbReference>
<proteinExistence type="inferred from homology"/>
<dbReference type="PROSITE" id="PS00572">
    <property type="entry name" value="GLYCOSYL_HYDROL_F1_1"/>
    <property type="match status" value="1"/>
</dbReference>
<dbReference type="RefSeq" id="WP_343129573.1">
    <property type="nucleotide sequence ID" value="NZ_JBCITK010000001.1"/>
</dbReference>
<dbReference type="PRINTS" id="PR00131">
    <property type="entry name" value="GLHYDRLASE1"/>
</dbReference>
<dbReference type="EC" id="3.2.1.-" evidence="7"/>
<organism evidence="7 8">
    <name type="scientific">Alkalicoccobacillus gibsonii</name>
    <dbReference type="NCBI Taxonomy" id="79881"/>
    <lineage>
        <taxon>Bacteria</taxon>
        <taxon>Bacillati</taxon>
        <taxon>Bacillota</taxon>
        <taxon>Bacilli</taxon>
        <taxon>Bacillales</taxon>
        <taxon>Bacillaceae</taxon>
        <taxon>Alkalicoccobacillus</taxon>
    </lineage>
</organism>
<feature type="active site" description="Nucleophile" evidence="4">
    <location>
        <position position="382"/>
    </location>
</feature>
<dbReference type="EMBL" id="JBCITK010000001">
    <property type="protein sequence ID" value="MEN0642450.1"/>
    <property type="molecule type" value="Genomic_DNA"/>
</dbReference>
<dbReference type="NCBIfam" id="NF007158">
    <property type="entry name" value="PRK09593.1"/>
    <property type="match status" value="1"/>
</dbReference>
<sequence>MSQNTFPKGFLWGGATAANQIEGGFDLGGKGLSSADMIPYIPKEERTGDHTSDLTSQQIEEALNGTSTRHFPKRGGIDFYHHYKEDIALFAEMGFKAFRMSISWPRIFPKGDEQQPNEEGLAFYDNVFDELRKYGIEPVVSLSHYEMPIHLIEEYGGWTNRKLVGFFEHYAKTVFARYKDKVTYWMTFNEINCITLSPYNGGGIVSDRYDHVDQASYQGLHHQFVASALAVKAGHEINPQSKIGCMLALMESYAETCNPDDVLKTLKEEQLNMFFTDVQVRGYYPSYIQRFFDEQNIKIDMEPGDTDILKNHTVDYLSFSYYMTFVTSASPHGEKAPGNLFAGIKNPYLESSEWGWQIDPVGLRIALNKLYDRYQVPLFIVENGLGAIDKVPEDGLIEDDYRIDYLRKHIEQMKEAIKDGVDLMGYTAWGPIDLISVSTSEMQKRYGFIYVDQDNEGNGTLARSKKKSFHWYQKVIETNGEVL</sequence>
<dbReference type="InterPro" id="IPR017853">
    <property type="entry name" value="GH"/>
</dbReference>
<gene>
    <name evidence="7" type="ORF">MKY91_04635</name>
</gene>
<protein>
    <submittedName>
        <fullName evidence="7">Glycoside hydrolase family 1 protein</fullName>
        <ecNumber evidence="7">3.2.1.-</ecNumber>
    </submittedName>
</protein>
<keyword evidence="3 6" id="KW-0326">Glycosidase</keyword>
<comment type="caution">
    <text evidence="7">The sequence shown here is derived from an EMBL/GenBank/DDBJ whole genome shotgun (WGS) entry which is preliminary data.</text>
</comment>
<dbReference type="GO" id="GO:0016798">
    <property type="term" value="F:hydrolase activity, acting on glycosyl bonds"/>
    <property type="evidence" value="ECO:0007669"/>
    <property type="project" value="UniProtKB-KW"/>
</dbReference>
<dbReference type="Proteomes" id="UP001418796">
    <property type="component" value="Unassembled WGS sequence"/>
</dbReference>
<dbReference type="Pfam" id="PF00232">
    <property type="entry name" value="Glyco_hydro_1"/>
    <property type="match status" value="1"/>
</dbReference>